<dbReference type="KEGG" id="bsb:Bresu_2509"/>
<reference evidence="3" key="1">
    <citation type="journal article" date="2011" name="J. Bacteriol.">
        <title>Genome sequences of eight morphologically diverse alphaproteobacteria.</title>
        <authorList>
            <consortium name="US DOE Joint Genome Institute"/>
            <person name="Brown P.J."/>
            <person name="Kysela D.T."/>
            <person name="Buechlein A."/>
            <person name="Hemmerich C."/>
            <person name="Brun Y.V."/>
        </authorList>
    </citation>
    <scope>NUCLEOTIDE SEQUENCE [LARGE SCALE GENOMIC DNA]</scope>
    <source>
        <strain evidence="3">ATCC 15264 / DSM 4735 / LMG 14903 / NBRC 16000 / CB 81</strain>
    </source>
</reference>
<organism evidence="2 3">
    <name type="scientific">Brevundimonas subvibrioides (strain ATCC 15264 / DSM 4735 / LMG 14903 / NBRC 16000 / CB 81)</name>
    <name type="common">Caulobacter subvibrioides</name>
    <dbReference type="NCBI Taxonomy" id="633149"/>
    <lineage>
        <taxon>Bacteria</taxon>
        <taxon>Pseudomonadati</taxon>
        <taxon>Pseudomonadota</taxon>
        <taxon>Alphaproteobacteria</taxon>
        <taxon>Caulobacterales</taxon>
        <taxon>Caulobacteraceae</taxon>
        <taxon>Brevundimonas</taxon>
    </lineage>
</organism>
<dbReference type="STRING" id="633149.Bresu_2509"/>
<keyword evidence="1" id="KW-0472">Membrane</keyword>
<sequence length="91" mass="10202">MRPWKLRSQLLWHNLVEARWVLLIGAAIASVIAISLIASMSQGPNYDIFGNRHSYDPAAVCRTYGEGGTVCAPASPEVQKYREAQKERRET</sequence>
<dbReference type="AlphaFoldDB" id="D9QL04"/>
<dbReference type="Proteomes" id="UP000002696">
    <property type="component" value="Chromosome"/>
</dbReference>
<protein>
    <submittedName>
        <fullName evidence="2">Uncharacterized protein</fullName>
    </submittedName>
</protein>
<name>D9QL04_BRESC</name>
<feature type="transmembrane region" description="Helical" evidence="1">
    <location>
        <begin position="20"/>
        <end position="38"/>
    </location>
</feature>
<keyword evidence="1" id="KW-0812">Transmembrane</keyword>
<evidence type="ECO:0000256" key="1">
    <source>
        <dbReference type="SAM" id="Phobius"/>
    </source>
</evidence>
<evidence type="ECO:0000313" key="3">
    <source>
        <dbReference type="Proteomes" id="UP000002696"/>
    </source>
</evidence>
<keyword evidence="3" id="KW-1185">Reference proteome</keyword>
<dbReference type="HOGENOM" id="CLU_2421191_0_0_5"/>
<gene>
    <name evidence="2" type="ordered locus">Bresu_2509</name>
</gene>
<dbReference type="InParanoid" id="D9QL04"/>
<accession>D9QL04</accession>
<proteinExistence type="predicted"/>
<evidence type="ECO:0000313" key="2">
    <source>
        <dbReference type="EMBL" id="ADL01818.1"/>
    </source>
</evidence>
<dbReference type="EMBL" id="CP002102">
    <property type="protein sequence ID" value="ADL01818.1"/>
    <property type="molecule type" value="Genomic_DNA"/>
</dbReference>
<keyword evidence="1" id="KW-1133">Transmembrane helix</keyword>